<evidence type="ECO:0000313" key="2">
    <source>
        <dbReference type="Proteomes" id="UP000321570"/>
    </source>
</evidence>
<keyword evidence="2" id="KW-1185">Reference proteome</keyword>
<reference evidence="1 2" key="1">
    <citation type="submission" date="2019-07" db="EMBL/GenBank/DDBJ databases">
        <authorList>
            <person name="Jastrzebski P J."/>
            <person name="Paukszto L."/>
            <person name="Jastrzebski P J."/>
        </authorList>
    </citation>
    <scope>NUCLEOTIDE SEQUENCE [LARGE SCALE GENOMIC DNA]</scope>
    <source>
        <strain evidence="1 2">WMS-il1</strain>
    </source>
</reference>
<evidence type="ECO:0000313" key="1">
    <source>
        <dbReference type="EMBL" id="VUZ42921.1"/>
    </source>
</evidence>
<accession>A0A564Y6P8</accession>
<sequence>MGGYYYCTCLFIKIKGKSFCPFRLRPTFIFFEGEKCYLHEKYGDFVVSGVEIYSNGWRAKKEAIYPSSLGAFIVTSDSRIFIHRSLAKDLLFYSMYYHYCLFENESDGGTQVVIFSNNRKIPGIHEYAENILLQPSTYLSYIIMPTNPDIIRPVNYFSEIQSYAERLKRRRERKCITTTDLILRYFPRNNLPIRSRFDLIRIDMDRNSYGALSL</sequence>
<dbReference type="Proteomes" id="UP000321570">
    <property type="component" value="Unassembled WGS sequence"/>
</dbReference>
<dbReference type="EMBL" id="CABIJS010000110">
    <property type="protein sequence ID" value="VUZ42921.1"/>
    <property type="molecule type" value="Genomic_DNA"/>
</dbReference>
<organism evidence="1 2">
    <name type="scientific">Hymenolepis diminuta</name>
    <name type="common">Rat tapeworm</name>
    <dbReference type="NCBI Taxonomy" id="6216"/>
    <lineage>
        <taxon>Eukaryota</taxon>
        <taxon>Metazoa</taxon>
        <taxon>Spiralia</taxon>
        <taxon>Lophotrochozoa</taxon>
        <taxon>Platyhelminthes</taxon>
        <taxon>Cestoda</taxon>
        <taxon>Eucestoda</taxon>
        <taxon>Cyclophyllidea</taxon>
        <taxon>Hymenolepididae</taxon>
        <taxon>Hymenolepis</taxon>
    </lineage>
</organism>
<dbReference type="AlphaFoldDB" id="A0A564Y6P8"/>
<protein>
    <submittedName>
        <fullName evidence="1">Uncharacterized protein</fullName>
    </submittedName>
</protein>
<gene>
    <name evidence="1" type="ORF">WMSIL1_LOCUS3393</name>
</gene>
<name>A0A564Y6P8_HYMDI</name>
<proteinExistence type="predicted"/>